<proteinExistence type="predicted"/>
<evidence type="ECO:0000256" key="1">
    <source>
        <dbReference type="ARBA" id="ARBA00023015"/>
    </source>
</evidence>
<dbReference type="PANTHER" id="PTHR30146:SF109">
    <property type="entry name" value="HTH-TYPE TRANSCRIPTIONAL REGULATOR GALS"/>
    <property type="match status" value="1"/>
</dbReference>
<dbReference type="OrthoDB" id="37081at2"/>
<dbReference type="Proteomes" id="UP000062255">
    <property type="component" value="Chromosome"/>
</dbReference>
<dbReference type="STRING" id="134601.AFA91_32045"/>
<reference evidence="6 7" key="1">
    <citation type="submission" date="2015-07" db="EMBL/GenBank/DDBJ databases">
        <title>Complete genome sequence of Mycobacterium goodii X7B, a facultative thermophilic biodesulfurizing bacterium.</title>
        <authorList>
            <person name="Yu B."/>
            <person name="Li F."/>
            <person name="Xu P."/>
        </authorList>
    </citation>
    <scope>NUCLEOTIDE SEQUENCE [LARGE SCALE GENOMIC DNA]</scope>
    <source>
        <strain evidence="6 7">X7B</strain>
    </source>
</reference>
<dbReference type="AlphaFoldDB" id="A0A0K0XHD3"/>
<protein>
    <submittedName>
        <fullName evidence="6">LacI family transcriptional regulator</fullName>
    </submittedName>
</protein>
<keyword evidence="2" id="KW-0238">DNA-binding</keyword>
<feature type="region of interest" description="Disordered" evidence="4">
    <location>
        <begin position="324"/>
        <end position="349"/>
    </location>
</feature>
<gene>
    <name evidence="6" type="ORF">AFA91_32045</name>
</gene>
<dbReference type="CDD" id="cd01392">
    <property type="entry name" value="HTH_LacI"/>
    <property type="match status" value="1"/>
</dbReference>
<dbReference type="GO" id="GO:0000976">
    <property type="term" value="F:transcription cis-regulatory region binding"/>
    <property type="evidence" value="ECO:0007669"/>
    <property type="project" value="TreeGrafter"/>
</dbReference>
<dbReference type="PROSITE" id="PS50932">
    <property type="entry name" value="HTH_LACI_2"/>
    <property type="match status" value="1"/>
</dbReference>
<dbReference type="Pfam" id="PF13377">
    <property type="entry name" value="Peripla_BP_3"/>
    <property type="match status" value="1"/>
</dbReference>
<dbReference type="InterPro" id="IPR000843">
    <property type="entry name" value="HTH_LacI"/>
</dbReference>
<accession>A0A0K0XHD3</accession>
<dbReference type="SUPFAM" id="SSF53822">
    <property type="entry name" value="Periplasmic binding protein-like I"/>
    <property type="match status" value="1"/>
</dbReference>
<dbReference type="PATRIC" id="fig|134601.6.peg.6630"/>
<feature type="domain" description="HTH lacI-type" evidence="5">
    <location>
        <begin position="2"/>
        <end position="56"/>
    </location>
</feature>
<keyword evidence="3" id="KW-0804">Transcription</keyword>
<dbReference type="RefSeq" id="WP_049749183.1">
    <property type="nucleotide sequence ID" value="NZ_CP012150.1"/>
</dbReference>
<dbReference type="KEGG" id="mgo:AFA91_32045"/>
<keyword evidence="1" id="KW-0805">Transcription regulation</keyword>
<dbReference type="InterPro" id="IPR010982">
    <property type="entry name" value="Lambda_DNA-bd_dom_sf"/>
</dbReference>
<name>A0A0K0XHD3_MYCGD</name>
<dbReference type="EMBL" id="CP012150">
    <property type="protein sequence ID" value="AKS36805.1"/>
    <property type="molecule type" value="Genomic_DNA"/>
</dbReference>
<dbReference type="PANTHER" id="PTHR30146">
    <property type="entry name" value="LACI-RELATED TRANSCRIPTIONAL REPRESSOR"/>
    <property type="match status" value="1"/>
</dbReference>
<dbReference type="Gene3D" id="1.10.260.40">
    <property type="entry name" value="lambda repressor-like DNA-binding domains"/>
    <property type="match status" value="1"/>
</dbReference>
<dbReference type="InterPro" id="IPR028082">
    <property type="entry name" value="Peripla_BP_I"/>
</dbReference>
<dbReference type="InterPro" id="IPR046335">
    <property type="entry name" value="LacI/GalR-like_sensor"/>
</dbReference>
<evidence type="ECO:0000256" key="3">
    <source>
        <dbReference type="ARBA" id="ARBA00023163"/>
    </source>
</evidence>
<sequence>MATMRDVAKRAGVSAKTVSRVVNNDRYVSDDVRSRVEQAIEELKYVPNMLAVSFRTGRDAAIGIAVPGVADPFFAGIIGAVEREASARGVAVIVTSVGWEPSHEQRSIEAVLHRKVAGMIICPVGPDMSFLRQWQATTPLVFVDRMPGHLVADAVVQDDVGGGYDAVTHLISHGHQRIAFLGDDVVTAHLRLQGCRGALADADLDHDERLVHLGDVDTDAVTAALRRILAEPDPPTAVFSSNARCTVSVVSALQTLRRNDIAVVGFGDFPTAAALRPPITVIDQDGEEMGRFAAERLFARLDDPGRRLRRRTVLPVSLVTRSSCAMPGERARPGHGSPVPDRSPNVSAR</sequence>
<evidence type="ECO:0000313" key="6">
    <source>
        <dbReference type="EMBL" id="AKS36805.1"/>
    </source>
</evidence>
<dbReference type="GO" id="GO:0003700">
    <property type="term" value="F:DNA-binding transcription factor activity"/>
    <property type="evidence" value="ECO:0007669"/>
    <property type="project" value="TreeGrafter"/>
</dbReference>
<dbReference type="PROSITE" id="PS00356">
    <property type="entry name" value="HTH_LACI_1"/>
    <property type="match status" value="1"/>
</dbReference>
<evidence type="ECO:0000256" key="4">
    <source>
        <dbReference type="SAM" id="MobiDB-lite"/>
    </source>
</evidence>
<dbReference type="Gene3D" id="3.40.50.2300">
    <property type="match status" value="2"/>
</dbReference>
<evidence type="ECO:0000256" key="2">
    <source>
        <dbReference type="ARBA" id="ARBA00023125"/>
    </source>
</evidence>
<evidence type="ECO:0000259" key="5">
    <source>
        <dbReference type="PROSITE" id="PS50932"/>
    </source>
</evidence>
<dbReference type="SMART" id="SM00354">
    <property type="entry name" value="HTH_LACI"/>
    <property type="match status" value="1"/>
</dbReference>
<dbReference type="SUPFAM" id="SSF47413">
    <property type="entry name" value="lambda repressor-like DNA-binding domains"/>
    <property type="match status" value="1"/>
</dbReference>
<organism evidence="6 7">
    <name type="scientific">Mycolicibacterium goodii</name>
    <name type="common">Mycobacterium goodii</name>
    <dbReference type="NCBI Taxonomy" id="134601"/>
    <lineage>
        <taxon>Bacteria</taxon>
        <taxon>Bacillati</taxon>
        <taxon>Actinomycetota</taxon>
        <taxon>Actinomycetes</taxon>
        <taxon>Mycobacteriales</taxon>
        <taxon>Mycobacteriaceae</taxon>
        <taxon>Mycolicibacterium</taxon>
    </lineage>
</organism>
<dbReference type="CDD" id="cd06267">
    <property type="entry name" value="PBP1_LacI_sugar_binding-like"/>
    <property type="match status" value="1"/>
</dbReference>
<evidence type="ECO:0000313" key="7">
    <source>
        <dbReference type="Proteomes" id="UP000062255"/>
    </source>
</evidence>
<dbReference type="PRINTS" id="PR00036">
    <property type="entry name" value="HTHLACI"/>
</dbReference>
<dbReference type="Pfam" id="PF00356">
    <property type="entry name" value="LacI"/>
    <property type="match status" value="1"/>
</dbReference>